<proteinExistence type="predicted"/>
<sequence>MALWRARPLACQEFDPFTLPVMAGAIRIKLSVFQEGGSLQRDGGTSSATDNCLIEMIPGSRFYVGHRASLGRRLSYGGASLLCHRHWRTRAAPPDSVALYGISAMIVMEQCRRSLLLSVQHSTLYFLLVHAACQCSSGCHH</sequence>
<protein>
    <submittedName>
        <fullName evidence="1">Uncharacterized protein</fullName>
    </submittedName>
</protein>
<dbReference type="AlphaFoldDB" id="A0A5B7FDE4"/>
<dbReference type="EMBL" id="VSRR010006816">
    <property type="protein sequence ID" value="MPC45630.1"/>
    <property type="molecule type" value="Genomic_DNA"/>
</dbReference>
<dbReference type="Proteomes" id="UP000324222">
    <property type="component" value="Unassembled WGS sequence"/>
</dbReference>
<organism evidence="1 2">
    <name type="scientific">Portunus trituberculatus</name>
    <name type="common">Swimming crab</name>
    <name type="synonym">Neptunus trituberculatus</name>
    <dbReference type="NCBI Taxonomy" id="210409"/>
    <lineage>
        <taxon>Eukaryota</taxon>
        <taxon>Metazoa</taxon>
        <taxon>Ecdysozoa</taxon>
        <taxon>Arthropoda</taxon>
        <taxon>Crustacea</taxon>
        <taxon>Multicrustacea</taxon>
        <taxon>Malacostraca</taxon>
        <taxon>Eumalacostraca</taxon>
        <taxon>Eucarida</taxon>
        <taxon>Decapoda</taxon>
        <taxon>Pleocyemata</taxon>
        <taxon>Brachyura</taxon>
        <taxon>Eubrachyura</taxon>
        <taxon>Portunoidea</taxon>
        <taxon>Portunidae</taxon>
        <taxon>Portuninae</taxon>
        <taxon>Portunus</taxon>
    </lineage>
</organism>
<accession>A0A5B7FDE4</accession>
<evidence type="ECO:0000313" key="2">
    <source>
        <dbReference type="Proteomes" id="UP000324222"/>
    </source>
</evidence>
<reference evidence="1 2" key="1">
    <citation type="submission" date="2019-05" db="EMBL/GenBank/DDBJ databases">
        <title>Another draft genome of Portunus trituberculatus and its Hox gene families provides insights of decapod evolution.</title>
        <authorList>
            <person name="Jeong J.-H."/>
            <person name="Song I."/>
            <person name="Kim S."/>
            <person name="Choi T."/>
            <person name="Kim D."/>
            <person name="Ryu S."/>
            <person name="Kim W."/>
        </authorList>
    </citation>
    <scope>NUCLEOTIDE SEQUENCE [LARGE SCALE GENOMIC DNA]</scope>
    <source>
        <tissue evidence="1">Muscle</tissue>
    </source>
</reference>
<gene>
    <name evidence="1" type="ORF">E2C01_039336</name>
</gene>
<comment type="caution">
    <text evidence="1">The sequence shown here is derived from an EMBL/GenBank/DDBJ whole genome shotgun (WGS) entry which is preliminary data.</text>
</comment>
<keyword evidence="2" id="KW-1185">Reference proteome</keyword>
<name>A0A5B7FDE4_PORTR</name>
<evidence type="ECO:0000313" key="1">
    <source>
        <dbReference type="EMBL" id="MPC45630.1"/>
    </source>
</evidence>